<accession>A0A6L9MBN8</accession>
<dbReference type="Proteomes" id="UP000476332">
    <property type="component" value="Unassembled WGS sequence"/>
</dbReference>
<reference evidence="2 3" key="1">
    <citation type="submission" date="2020-01" db="EMBL/GenBank/DDBJ databases">
        <title>Genomes of bacteria type strains.</title>
        <authorList>
            <person name="Chen J."/>
            <person name="Zhu S."/>
            <person name="Chen J."/>
        </authorList>
    </citation>
    <scope>NUCLEOTIDE SEQUENCE [LARGE SCALE GENOMIC DNA]</scope>
    <source>
        <strain evidence="2 3">KCTC 52919</strain>
    </source>
</reference>
<organism evidence="2 3">
    <name type="scientific">Aurantimonas aggregata</name>
    <dbReference type="NCBI Taxonomy" id="2047720"/>
    <lineage>
        <taxon>Bacteria</taxon>
        <taxon>Pseudomonadati</taxon>
        <taxon>Pseudomonadota</taxon>
        <taxon>Alphaproteobacteria</taxon>
        <taxon>Hyphomicrobiales</taxon>
        <taxon>Aurantimonadaceae</taxon>
        <taxon>Aurantimonas</taxon>
    </lineage>
</organism>
<evidence type="ECO:0000256" key="1">
    <source>
        <dbReference type="SAM" id="MobiDB-lite"/>
    </source>
</evidence>
<dbReference type="EMBL" id="JAAAMJ010000001">
    <property type="protein sequence ID" value="NDV85100.1"/>
    <property type="molecule type" value="Genomic_DNA"/>
</dbReference>
<dbReference type="AlphaFoldDB" id="A0A6L9MBN8"/>
<feature type="compositionally biased region" description="Acidic residues" evidence="1">
    <location>
        <begin position="96"/>
        <end position="108"/>
    </location>
</feature>
<protein>
    <recommendedName>
        <fullName evidence="4">DUF551 domain-containing protein</fullName>
    </recommendedName>
</protein>
<evidence type="ECO:0008006" key="4">
    <source>
        <dbReference type="Google" id="ProtNLM"/>
    </source>
</evidence>
<evidence type="ECO:0000313" key="3">
    <source>
        <dbReference type="Proteomes" id="UP000476332"/>
    </source>
</evidence>
<dbReference type="RefSeq" id="WP_163041862.1">
    <property type="nucleotide sequence ID" value="NZ_JAAAMJ010000001.1"/>
</dbReference>
<feature type="region of interest" description="Disordered" evidence="1">
    <location>
        <begin position="78"/>
        <end position="108"/>
    </location>
</feature>
<comment type="caution">
    <text evidence="2">The sequence shown here is derived from an EMBL/GenBank/DDBJ whole genome shotgun (WGS) entry which is preliminary data.</text>
</comment>
<name>A0A6L9MBN8_9HYPH</name>
<proteinExistence type="predicted"/>
<sequence length="108" mass="11975">MEEREPTAWQPMSSVRRDGARILVTVRSGEQGPAEVDTVRWTSVRGAPEKAWVATDTDADSPVAYQDDELLAWMPFPEPTADRETATSPLWPDPALESDFEEEQGSGI</sequence>
<gene>
    <name evidence="2" type="ORF">GTW51_00105</name>
</gene>
<keyword evidence="3" id="KW-1185">Reference proteome</keyword>
<evidence type="ECO:0000313" key="2">
    <source>
        <dbReference type="EMBL" id="NDV85100.1"/>
    </source>
</evidence>